<dbReference type="InterPro" id="IPR050706">
    <property type="entry name" value="Cyclic-di-GMP_PDE-like"/>
</dbReference>
<dbReference type="Pfam" id="PF00563">
    <property type="entry name" value="EAL"/>
    <property type="match status" value="1"/>
</dbReference>
<dbReference type="InterPro" id="IPR029787">
    <property type="entry name" value="Nucleotide_cyclase"/>
</dbReference>
<sequence length="505" mass="58641">MDRKVSKNNILNEVVKCISHFYMEKDKEKFPAEIFVYNERDKLILIILDGKNNIDFNFEKKPIEDTVTAIVEKDLLTGVYNKYYFKEKLVQIICDAEKKKKSIALFFIDFDKFKEINDTMGHEIGDLIIKETASRLKSTLPSKCILGRYGGDEFIVLAYPLLDKEEAYYIGKKIIEAFESPCIVEGYNIYLTVSVGIAIYPEHGENKSQLLKNADIAMYYAKEEKDRENKIKFFTEEMEKKVAEKFQIQNQMKDAIKNGEIQIYYQPIISMESGKLESAEALARWNSKTLGWILPEKFISIAEETGQMNYFGEYLLKRICQDIKRWESLGLNIVPIAVNISVKQLENKKFGDMVKKIIKRYKIDTKYIEFEITESVSTGDINIIQKNINKLKEIGIKISMDDFGTGYSSLEMLLNLHVDKIKIDKVFIERIGKERDEKIIMTIIQMARALGMKVVAEGVETKQQLDFLRNLNCELGQGYFWAKPMNSSDFKKYLIKNFNNYETKG</sequence>
<dbReference type="PROSITE" id="PS50883">
    <property type="entry name" value="EAL"/>
    <property type="match status" value="1"/>
</dbReference>
<dbReference type="InterPro" id="IPR043128">
    <property type="entry name" value="Rev_trsase/Diguanyl_cyclase"/>
</dbReference>
<dbReference type="PROSITE" id="PS50887">
    <property type="entry name" value="GGDEF"/>
    <property type="match status" value="1"/>
</dbReference>
<dbReference type="Gene3D" id="3.20.20.450">
    <property type="entry name" value="EAL domain"/>
    <property type="match status" value="1"/>
</dbReference>
<dbReference type="Proteomes" id="UP000184082">
    <property type="component" value="Unassembled WGS sequence"/>
</dbReference>
<keyword evidence="4" id="KW-1185">Reference proteome</keyword>
<dbReference type="STRING" id="1121266.SAMN02745883_01889"/>
<dbReference type="RefSeq" id="WP_072967905.1">
    <property type="nucleotide sequence ID" value="NZ_FRAJ01000015.1"/>
</dbReference>
<evidence type="ECO:0000313" key="3">
    <source>
        <dbReference type="EMBL" id="SHK36162.1"/>
    </source>
</evidence>
<evidence type="ECO:0000259" key="2">
    <source>
        <dbReference type="PROSITE" id="PS50887"/>
    </source>
</evidence>
<dbReference type="GO" id="GO:0071111">
    <property type="term" value="F:cyclic-guanylate-specific phosphodiesterase activity"/>
    <property type="evidence" value="ECO:0007669"/>
    <property type="project" value="InterPro"/>
</dbReference>
<gene>
    <name evidence="3" type="ORF">SAMN02745883_01889</name>
</gene>
<dbReference type="Gene3D" id="3.30.70.270">
    <property type="match status" value="1"/>
</dbReference>
<dbReference type="SUPFAM" id="SSF141868">
    <property type="entry name" value="EAL domain-like"/>
    <property type="match status" value="1"/>
</dbReference>
<accession>A0A1M6RUE7</accession>
<reference evidence="3 4" key="1">
    <citation type="submission" date="2016-11" db="EMBL/GenBank/DDBJ databases">
        <authorList>
            <person name="Jaros S."/>
            <person name="Januszkiewicz K."/>
            <person name="Wedrychowicz H."/>
        </authorList>
    </citation>
    <scope>NUCLEOTIDE SEQUENCE [LARGE SCALE GENOMIC DNA]</scope>
    <source>
        <strain evidence="3 4">DSM 14501</strain>
    </source>
</reference>
<dbReference type="InterPro" id="IPR000160">
    <property type="entry name" value="GGDEF_dom"/>
</dbReference>
<protein>
    <submittedName>
        <fullName evidence="3">Diguanylate cyclase (GGDEF) domain-containing protein</fullName>
    </submittedName>
</protein>
<evidence type="ECO:0000259" key="1">
    <source>
        <dbReference type="PROSITE" id="PS50883"/>
    </source>
</evidence>
<evidence type="ECO:0000313" key="4">
    <source>
        <dbReference type="Proteomes" id="UP000184082"/>
    </source>
</evidence>
<dbReference type="InterPro" id="IPR001633">
    <property type="entry name" value="EAL_dom"/>
</dbReference>
<dbReference type="AlphaFoldDB" id="A0A1M6RUE7"/>
<name>A0A1M6RUE7_9FIRM</name>
<feature type="domain" description="GGDEF" evidence="2">
    <location>
        <begin position="101"/>
        <end position="236"/>
    </location>
</feature>
<dbReference type="NCBIfam" id="TIGR00254">
    <property type="entry name" value="GGDEF"/>
    <property type="match status" value="1"/>
</dbReference>
<dbReference type="SMART" id="SM00267">
    <property type="entry name" value="GGDEF"/>
    <property type="match status" value="1"/>
</dbReference>
<dbReference type="SUPFAM" id="SSF55073">
    <property type="entry name" value="Nucleotide cyclase"/>
    <property type="match status" value="1"/>
</dbReference>
<dbReference type="InterPro" id="IPR035919">
    <property type="entry name" value="EAL_sf"/>
</dbReference>
<dbReference type="SMART" id="SM00052">
    <property type="entry name" value="EAL"/>
    <property type="match status" value="1"/>
</dbReference>
<dbReference type="Pfam" id="PF00990">
    <property type="entry name" value="GGDEF"/>
    <property type="match status" value="1"/>
</dbReference>
<proteinExistence type="predicted"/>
<organism evidence="3 4">
    <name type="scientific">Caminicella sporogenes DSM 14501</name>
    <dbReference type="NCBI Taxonomy" id="1121266"/>
    <lineage>
        <taxon>Bacteria</taxon>
        <taxon>Bacillati</taxon>
        <taxon>Bacillota</taxon>
        <taxon>Clostridia</taxon>
        <taxon>Peptostreptococcales</taxon>
        <taxon>Caminicellaceae</taxon>
        <taxon>Caminicella</taxon>
    </lineage>
</organism>
<dbReference type="EMBL" id="FRAJ01000015">
    <property type="protein sequence ID" value="SHK36162.1"/>
    <property type="molecule type" value="Genomic_DNA"/>
</dbReference>
<dbReference type="PANTHER" id="PTHR33121">
    <property type="entry name" value="CYCLIC DI-GMP PHOSPHODIESTERASE PDEF"/>
    <property type="match status" value="1"/>
</dbReference>
<dbReference type="PANTHER" id="PTHR33121:SF71">
    <property type="entry name" value="OXYGEN SENSOR PROTEIN DOSP"/>
    <property type="match status" value="1"/>
</dbReference>
<dbReference type="CDD" id="cd01949">
    <property type="entry name" value="GGDEF"/>
    <property type="match status" value="1"/>
</dbReference>
<feature type="domain" description="EAL" evidence="1">
    <location>
        <begin position="245"/>
        <end position="498"/>
    </location>
</feature>
<dbReference type="CDD" id="cd01948">
    <property type="entry name" value="EAL"/>
    <property type="match status" value="1"/>
</dbReference>